<proteinExistence type="predicted"/>
<dbReference type="EMBL" id="JAMXQU010000010">
    <property type="protein sequence ID" value="MCO6160809.1"/>
    <property type="molecule type" value="Genomic_DNA"/>
</dbReference>
<evidence type="ECO:0000313" key="2">
    <source>
        <dbReference type="Proteomes" id="UP001523401"/>
    </source>
</evidence>
<reference evidence="1 2" key="1">
    <citation type="submission" date="2022-06" db="EMBL/GenBank/DDBJ databases">
        <title>Whole-genome of Asaia lannensis strain LMG 27011T.</title>
        <authorList>
            <person name="Sombolestani A."/>
        </authorList>
    </citation>
    <scope>NUCLEOTIDE SEQUENCE [LARGE SCALE GENOMIC DNA]</scope>
    <source>
        <strain evidence="1 2">NBRC 102526</strain>
    </source>
</reference>
<protein>
    <submittedName>
        <fullName evidence="1">Phage scaffolding protein</fullName>
    </submittedName>
</protein>
<accession>A0ABT1CKN6</accession>
<dbReference type="Proteomes" id="UP001523401">
    <property type="component" value="Unassembled WGS sequence"/>
</dbReference>
<name>A0ABT1CKN6_9PROT</name>
<sequence>MVDDVDALRLALAERIAERDALVQAHEEELARIRTQARDTVLTGALRAEATRQGAHDPDLVTMQIDRATIGWSAEGLPLDVEKAISAARAARGFLFRETAPAEGKGAPLESGSIPKPAAMQGQDARLLSEPDYTARKRQFLAGII</sequence>
<keyword evidence="2" id="KW-1185">Reference proteome</keyword>
<gene>
    <name evidence="1" type="ORF">NF685_12275</name>
</gene>
<organism evidence="1 2">
    <name type="scientific">Asaia lannensis NBRC 102526</name>
    <dbReference type="NCBI Taxonomy" id="1307926"/>
    <lineage>
        <taxon>Bacteria</taxon>
        <taxon>Pseudomonadati</taxon>
        <taxon>Pseudomonadota</taxon>
        <taxon>Alphaproteobacteria</taxon>
        <taxon>Acetobacterales</taxon>
        <taxon>Acetobacteraceae</taxon>
        <taxon>Asaia</taxon>
    </lineage>
</organism>
<dbReference type="RefSeq" id="WP_252849833.1">
    <property type="nucleotide sequence ID" value="NZ_BAPW01000002.1"/>
</dbReference>
<comment type="caution">
    <text evidence="1">The sequence shown here is derived from an EMBL/GenBank/DDBJ whole genome shotgun (WGS) entry which is preliminary data.</text>
</comment>
<evidence type="ECO:0000313" key="1">
    <source>
        <dbReference type="EMBL" id="MCO6160809.1"/>
    </source>
</evidence>